<keyword evidence="1" id="KW-1133">Transmembrane helix</keyword>
<feature type="transmembrane region" description="Helical" evidence="1">
    <location>
        <begin position="53"/>
        <end position="74"/>
    </location>
</feature>
<sequence>MNESPQQKVQPRDWVPLVRPFTQPSVVRSVRQILTSYLPFLTLWYLAYRALELHWGLTLLLDLAAAFFLVRIFILQHDAGHGSFFKNPRANDVLG</sequence>
<accession>A0A7C5SPF4</accession>
<proteinExistence type="predicted"/>
<dbReference type="EMBL" id="DRNZ01000005">
    <property type="protein sequence ID" value="HHO57546.1"/>
    <property type="molecule type" value="Genomic_DNA"/>
</dbReference>
<dbReference type="AlphaFoldDB" id="A0A7C5SPF4"/>
<dbReference type="Proteomes" id="UP000886105">
    <property type="component" value="Unassembled WGS sequence"/>
</dbReference>
<organism evidence="2">
    <name type="scientific">Oceanithermus profundus</name>
    <dbReference type="NCBI Taxonomy" id="187137"/>
    <lineage>
        <taxon>Bacteria</taxon>
        <taxon>Thermotogati</taxon>
        <taxon>Deinococcota</taxon>
        <taxon>Deinococci</taxon>
        <taxon>Thermales</taxon>
        <taxon>Thermaceae</taxon>
        <taxon>Oceanithermus</taxon>
    </lineage>
</organism>
<name>A0A7C5SPF4_9DEIN</name>
<reference evidence="2" key="1">
    <citation type="journal article" date="2020" name="mSystems">
        <title>Genome- and Community-Level Interaction Insights into Carbon Utilization and Element Cycling Functions of Hydrothermarchaeota in Hydrothermal Sediment.</title>
        <authorList>
            <person name="Zhou Z."/>
            <person name="Liu Y."/>
            <person name="Xu W."/>
            <person name="Pan J."/>
            <person name="Luo Z.H."/>
            <person name="Li M."/>
        </authorList>
    </citation>
    <scope>NUCLEOTIDE SEQUENCE [LARGE SCALE GENOMIC DNA]</scope>
    <source>
        <strain evidence="2">HyVt-523</strain>
    </source>
</reference>
<evidence type="ECO:0000313" key="2">
    <source>
        <dbReference type="EMBL" id="HHO57546.1"/>
    </source>
</evidence>
<protein>
    <submittedName>
        <fullName evidence="2">Fatty acid desaturase</fullName>
    </submittedName>
</protein>
<comment type="caution">
    <text evidence="2">The sequence shown here is derived from an EMBL/GenBank/DDBJ whole genome shotgun (WGS) entry which is preliminary data.</text>
</comment>
<keyword evidence="1" id="KW-0812">Transmembrane</keyword>
<gene>
    <name evidence="2" type="ORF">ENJ85_00060</name>
</gene>
<evidence type="ECO:0000256" key="1">
    <source>
        <dbReference type="SAM" id="Phobius"/>
    </source>
</evidence>
<keyword evidence="1" id="KW-0472">Membrane</keyword>
<feature type="non-terminal residue" evidence="2">
    <location>
        <position position="95"/>
    </location>
</feature>